<dbReference type="PANTHER" id="PTHR45648">
    <property type="entry name" value="GDSL LIPASE/ACYLHYDROLASE FAMILY PROTEIN (AFU_ORTHOLOGUE AFUA_4G14700)"/>
    <property type="match status" value="1"/>
</dbReference>
<dbReference type="OrthoDB" id="1600564at2759"/>
<dbReference type="InterPro" id="IPR001087">
    <property type="entry name" value="GDSL"/>
</dbReference>
<dbReference type="InterPro" id="IPR051058">
    <property type="entry name" value="GDSL_Est/Lipase"/>
</dbReference>
<dbReference type="Proteomes" id="UP001143981">
    <property type="component" value="Unassembled WGS sequence"/>
</dbReference>
<proteinExistence type="predicted"/>
<accession>A0A9W7YK89</accession>
<dbReference type="PANTHER" id="PTHR45648:SF22">
    <property type="entry name" value="GDSL LIPASE_ACYLHYDROLASE FAMILY PROTEIN (AFU_ORTHOLOGUE AFUA_4G14700)"/>
    <property type="match status" value="1"/>
</dbReference>
<dbReference type="GO" id="GO:0016788">
    <property type="term" value="F:hydrolase activity, acting on ester bonds"/>
    <property type="evidence" value="ECO:0007669"/>
    <property type="project" value="InterPro"/>
</dbReference>
<sequence>MAPLFLGRYSRLVFLGDSNADNGNVLRMTHGTHPQPGSVYWQGRYSNGKMWCDHLADMSGVPVLNMAYGCATIDNGVVSGTVPMPGGPRAEVPSVADQVGQLGALVGCLVPDELVFVQVGSNDLNSLIDSGPTYVRKREFSPELLAERLAAAIEYLCVHIGARSVVVMNVRPREDYPGVLALGDPLKLEQTRQATAALNRAIRAKVDALQRALGNSHELVVFDTHAFQKAVTQDPAAFGIDPDTRTPCYVPGAADGSTPLMLSPDSKLFVDSAHLAKRAQALLAADVVRALALRAMARS</sequence>
<dbReference type="EMBL" id="JANBOI010000001">
    <property type="protein sequence ID" value="KAJ1736222.1"/>
    <property type="molecule type" value="Genomic_DNA"/>
</dbReference>
<name>A0A9W7YK89_9FUNG</name>
<organism evidence="2 3">
    <name type="scientific">Coemansia biformis</name>
    <dbReference type="NCBI Taxonomy" id="1286918"/>
    <lineage>
        <taxon>Eukaryota</taxon>
        <taxon>Fungi</taxon>
        <taxon>Fungi incertae sedis</taxon>
        <taxon>Zoopagomycota</taxon>
        <taxon>Kickxellomycotina</taxon>
        <taxon>Kickxellomycetes</taxon>
        <taxon>Kickxellales</taxon>
        <taxon>Kickxellaceae</taxon>
        <taxon>Coemansia</taxon>
    </lineage>
</organism>
<gene>
    <name evidence="2" type="ORF">LPJ61_000006</name>
</gene>
<dbReference type="Pfam" id="PF00657">
    <property type="entry name" value="Lipase_GDSL"/>
    <property type="match status" value="1"/>
</dbReference>
<evidence type="ECO:0000313" key="2">
    <source>
        <dbReference type="EMBL" id="KAJ1736222.1"/>
    </source>
</evidence>
<dbReference type="Gene3D" id="3.40.50.1110">
    <property type="entry name" value="SGNH hydrolase"/>
    <property type="match status" value="1"/>
</dbReference>
<keyword evidence="1" id="KW-0378">Hydrolase</keyword>
<reference evidence="2" key="1">
    <citation type="submission" date="2022-07" db="EMBL/GenBank/DDBJ databases">
        <title>Phylogenomic reconstructions and comparative analyses of Kickxellomycotina fungi.</title>
        <authorList>
            <person name="Reynolds N.K."/>
            <person name="Stajich J.E."/>
            <person name="Barry K."/>
            <person name="Grigoriev I.V."/>
            <person name="Crous P."/>
            <person name="Smith M.E."/>
        </authorList>
    </citation>
    <scope>NUCLEOTIDE SEQUENCE</scope>
    <source>
        <strain evidence="2">BCRC 34381</strain>
    </source>
</reference>
<dbReference type="AlphaFoldDB" id="A0A9W7YK89"/>
<evidence type="ECO:0008006" key="4">
    <source>
        <dbReference type="Google" id="ProtNLM"/>
    </source>
</evidence>
<evidence type="ECO:0000256" key="1">
    <source>
        <dbReference type="ARBA" id="ARBA00022801"/>
    </source>
</evidence>
<comment type="caution">
    <text evidence="2">The sequence shown here is derived from an EMBL/GenBank/DDBJ whole genome shotgun (WGS) entry which is preliminary data.</text>
</comment>
<evidence type="ECO:0000313" key="3">
    <source>
        <dbReference type="Proteomes" id="UP001143981"/>
    </source>
</evidence>
<dbReference type="SUPFAM" id="SSF52266">
    <property type="entry name" value="SGNH hydrolase"/>
    <property type="match status" value="1"/>
</dbReference>
<dbReference type="InterPro" id="IPR036514">
    <property type="entry name" value="SGNH_hydro_sf"/>
</dbReference>
<dbReference type="CDD" id="cd01846">
    <property type="entry name" value="fatty_acyltransferase_like"/>
    <property type="match status" value="1"/>
</dbReference>
<keyword evidence="3" id="KW-1185">Reference proteome</keyword>
<protein>
    <recommendedName>
        <fullName evidence="4">SGNH hydrolase</fullName>
    </recommendedName>
</protein>